<feature type="transmembrane region" description="Helical" evidence="2">
    <location>
        <begin position="48"/>
        <end position="69"/>
    </location>
</feature>
<dbReference type="Proteomes" id="UP000198688">
    <property type="component" value="Chromosome I"/>
</dbReference>
<organism evidence="4 5">
    <name type="scientific">Actinoplanes derwentensis</name>
    <dbReference type="NCBI Taxonomy" id="113562"/>
    <lineage>
        <taxon>Bacteria</taxon>
        <taxon>Bacillati</taxon>
        <taxon>Actinomycetota</taxon>
        <taxon>Actinomycetes</taxon>
        <taxon>Micromonosporales</taxon>
        <taxon>Micromonosporaceae</taxon>
        <taxon>Actinoplanes</taxon>
    </lineage>
</organism>
<dbReference type="GO" id="GO:0005975">
    <property type="term" value="P:carbohydrate metabolic process"/>
    <property type="evidence" value="ECO:0007669"/>
    <property type="project" value="InterPro"/>
</dbReference>
<sequence>MTKRRTPADVVRDAAWRLATAMLTSPSPEPRLLRPAGTPARRPMAGRLMLVAGVLAAVTTTALLVVFLVDRPFQDSVQPEQAAGLPGRTEEPIVAASSGPPAPDRTRPAAASPSASASVSASAGTTPLSPSAPVGSPVPSRGDTVPLAAGYTTTPYLVGLLGYRTQVTVTNPGTAARTGWTLAVTLPRSTLWVDKVEGATASQQGAVWTFTPDETTAEISAAGQVGISFEVHGATLLDAAPADCRIDGAACTS</sequence>
<keyword evidence="2" id="KW-0812">Transmembrane</keyword>
<accession>A0A1H2DE06</accession>
<protein>
    <submittedName>
        <fullName evidence="4">Cellulose binding domain-containing protein</fullName>
    </submittedName>
</protein>
<dbReference type="Gene3D" id="2.60.40.290">
    <property type="match status" value="1"/>
</dbReference>
<dbReference type="Pfam" id="PF00553">
    <property type="entry name" value="CBM_2"/>
    <property type="match status" value="1"/>
</dbReference>
<evidence type="ECO:0000256" key="1">
    <source>
        <dbReference type="SAM" id="MobiDB-lite"/>
    </source>
</evidence>
<dbReference type="InterPro" id="IPR012291">
    <property type="entry name" value="CBM2_carb-bd_dom_sf"/>
</dbReference>
<dbReference type="AlphaFoldDB" id="A0A1H2DE06"/>
<dbReference type="InterPro" id="IPR008965">
    <property type="entry name" value="CBM2/CBM3_carb-bd_dom_sf"/>
</dbReference>
<keyword evidence="2" id="KW-1133">Transmembrane helix</keyword>
<dbReference type="EMBL" id="LT629758">
    <property type="protein sequence ID" value="SDT80970.1"/>
    <property type="molecule type" value="Genomic_DNA"/>
</dbReference>
<dbReference type="OrthoDB" id="3385673at2"/>
<keyword evidence="5" id="KW-1185">Reference proteome</keyword>
<reference evidence="4 5" key="1">
    <citation type="submission" date="2016-10" db="EMBL/GenBank/DDBJ databases">
        <authorList>
            <person name="de Groot N.N."/>
        </authorList>
    </citation>
    <scope>NUCLEOTIDE SEQUENCE [LARGE SCALE GENOMIC DNA]</scope>
    <source>
        <strain evidence="4 5">DSM 43941</strain>
    </source>
</reference>
<dbReference type="RefSeq" id="WP_092556058.1">
    <property type="nucleotide sequence ID" value="NZ_BOMJ01000018.1"/>
</dbReference>
<dbReference type="GO" id="GO:0030247">
    <property type="term" value="F:polysaccharide binding"/>
    <property type="evidence" value="ECO:0007669"/>
    <property type="project" value="UniProtKB-UniRule"/>
</dbReference>
<dbReference type="SMART" id="SM00637">
    <property type="entry name" value="CBD_II"/>
    <property type="match status" value="1"/>
</dbReference>
<dbReference type="PROSITE" id="PS51173">
    <property type="entry name" value="CBM2"/>
    <property type="match status" value="1"/>
</dbReference>
<feature type="domain" description="CBM2" evidence="3">
    <location>
        <begin position="136"/>
        <end position="253"/>
    </location>
</feature>
<dbReference type="SUPFAM" id="SSF49384">
    <property type="entry name" value="Carbohydrate-binding domain"/>
    <property type="match status" value="1"/>
</dbReference>
<evidence type="ECO:0000259" key="3">
    <source>
        <dbReference type="PROSITE" id="PS51173"/>
    </source>
</evidence>
<gene>
    <name evidence="4" type="ORF">SAMN04489716_9439</name>
</gene>
<dbReference type="GO" id="GO:0004553">
    <property type="term" value="F:hydrolase activity, hydrolyzing O-glycosyl compounds"/>
    <property type="evidence" value="ECO:0007669"/>
    <property type="project" value="InterPro"/>
</dbReference>
<evidence type="ECO:0000313" key="5">
    <source>
        <dbReference type="Proteomes" id="UP000198688"/>
    </source>
</evidence>
<feature type="region of interest" description="Disordered" evidence="1">
    <location>
        <begin position="79"/>
        <end position="140"/>
    </location>
</feature>
<proteinExistence type="predicted"/>
<name>A0A1H2DE06_9ACTN</name>
<keyword evidence="2" id="KW-0472">Membrane</keyword>
<dbReference type="STRING" id="113562.SAMN04489716_9439"/>
<dbReference type="InterPro" id="IPR001919">
    <property type="entry name" value="CBD2"/>
</dbReference>
<evidence type="ECO:0000256" key="2">
    <source>
        <dbReference type="SAM" id="Phobius"/>
    </source>
</evidence>
<evidence type="ECO:0000313" key="4">
    <source>
        <dbReference type="EMBL" id="SDT80970.1"/>
    </source>
</evidence>
<feature type="compositionally biased region" description="Low complexity" evidence="1">
    <location>
        <begin position="108"/>
        <end position="140"/>
    </location>
</feature>